<dbReference type="InterPro" id="IPR047154">
    <property type="entry name" value="UBL4A-like"/>
</dbReference>
<proteinExistence type="predicted"/>
<dbReference type="SUPFAM" id="SSF54236">
    <property type="entry name" value="Ubiquitin-like"/>
    <property type="match status" value="1"/>
</dbReference>
<dbReference type="CDD" id="cd01805">
    <property type="entry name" value="Ubl_Rad23"/>
    <property type="match status" value="1"/>
</dbReference>
<dbReference type="GO" id="GO:0071816">
    <property type="term" value="P:tail-anchored membrane protein insertion into ER membrane"/>
    <property type="evidence" value="ECO:0007669"/>
    <property type="project" value="TreeGrafter"/>
</dbReference>
<protein>
    <recommendedName>
        <fullName evidence="4">Ubiquitin-like domain-containing protein</fullName>
    </recommendedName>
</protein>
<accession>A0A9P6CRE9</accession>
<gene>
    <name evidence="5" type="ORF">BDN70DRAFT_881725</name>
</gene>
<dbReference type="Gene3D" id="3.10.20.90">
    <property type="entry name" value="Phosphatidylinositol 3-kinase Catalytic Subunit, Chain A, domain 1"/>
    <property type="match status" value="1"/>
</dbReference>
<comment type="caution">
    <text evidence="5">The sequence shown here is derived from an EMBL/GenBank/DDBJ whole genome shotgun (WGS) entry which is preliminary data.</text>
</comment>
<dbReference type="PANTHER" id="PTHR46555:SF1">
    <property type="entry name" value="UBIQUITIN-LIKE PROTEIN 4A"/>
    <property type="match status" value="1"/>
</dbReference>
<evidence type="ECO:0000256" key="2">
    <source>
        <dbReference type="ARBA" id="ARBA00022490"/>
    </source>
</evidence>
<keyword evidence="2" id="KW-0963">Cytoplasm</keyword>
<dbReference type="GO" id="GO:0051087">
    <property type="term" value="F:protein-folding chaperone binding"/>
    <property type="evidence" value="ECO:0007669"/>
    <property type="project" value="TreeGrafter"/>
</dbReference>
<dbReference type="PROSITE" id="PS50053">
    <property type="entry name" value="UBIQUITIN_2"/>
    <property type="match status" value="1"/>
</dbReference>
<feature type="region of interest" description="Disordered" evidence="3">
    <location>
        <begin position="44"/>
        <end position="63"/>
    </location>
</feature>
<name>A0A9P6CRE9_9AGAR</name>
<dbReference type="GO" id="GO:0006620">
    <property type="term" value="P:post-translational protein targeting to endoplasmic reticulum membrane"/>
    <property type="evidence" value="ECO:0007669"/>
    <property type="project" value="InterPro"/>
</dbReference>
<dbReference type="Proteomes" id="UP000807469">
    <property type="component" value="Unassembled WGS sequence"/>
</dbReference>
<reference evidence="5" key="1">
    <citation type="submission" date="2020-11" db="EMBL/GenBank/DDBJ databases">
        <authorList>
            <consortium name="DOE Joint Genome Institute"/>
            <person name="Ahrendt S."/>
            <person name="Riley R."/>
            <person name="Andreopoulos W."/>
            <person name="Labutti K."/>
            <person name="Pangilinan J."/>
            <person name="Ruiz-Duenas F.J."/>
            <person name="Barrasa J.M."/>
            <person name="Sanchez-Garcia M."/>
            <person name="Camarero S."/>
            <person name="Miyauchi S."/>
            <person name="Serrano A."/>
            <person name="Linde D."/>
            <person name="Babiker R."/>
            <person name="Drula E."/>
            <person name="Ayuso-Fernandez I."/>
            <person name="Pacheco R."/>
            <person name="Padilla G."/>
            <person name="Ferreira P."/>
            <person name="Barriuso J."/>
            <person name="Kellner H."/>
            <person name="Castanera R."/>
            <person name="Alfaro M."/>
            <person name="Ramirez L."/>
            <person name="Pisabarro A.G."/>
            <person name="Kuo A."/>
            <person name="Tritt A."/>
            <person name="Lipzen A."/>
            <person name="He G."/>
            <person name="Yan M."/>
            <person name="Ng V."/>
            <person name="Cullen D."/>
            <person name="Martin F."/>
            <person name="Rosso M.-N."/>
            <person name="Henrissat B."/>
            <person name="Hibbett D."/>
            <person name="Martinez A.T."/>
            <person name="Grigoriev I.V."/>
        </authorList>
    </citation>
    <scope>NUCLEOTIDE SEQUENCE</scope>
    <source>
        <strain evidence="5">CIRM-BRFM 674</strain>
    </source>
</reference>
<organism evidence="5 6">
    <name type="scientific">Pholiota conissans</name>
    <dbReference type="NCBI Taxonomy" id="109636"/>
    <lineage>
        <taxon>Eukaryota</taxon>
        <taxon>Fungi</taxon>
        <taxon>Dikarya</taxon>
        <taxon>Basidiomycota</taxon>
        <taxon>Agaricomycotina</taxon>
        <taxon>Agaricomycetes</taxon>
        <taxon>Agaricomycetidae</taxon>
        <taxon>Agaricales</taxon>
        <taxon>Agaricineae</taxon>
        <taxon>Strophariaceae</taxon>
        <taxon>Pholiota</taxon>
    </lineage>
</organism>
<dbReference type="InterPro" id="IPR029071">
    <property type="entry name" value="Ubiquitin-like_domsf"/>
</dbReference>
<evidence type="ECO:0000313" key="6">
    <source>
        <dbReference type="Proteomes" id="UP000807469"/>
    </source>
</evidence>
<feature type="domain" description="Ubiquitin-like" evidence="4">
    <location>
        <begin position="66"/>
        <end position="139"/>
    </location>
</feature>
<evidence type="ECO:0000259" key="4">
    <source>
        <dbReference type="PROSITE" id="PS50053"/>
    </source>
</evidence>
<dbReference type="InterPro" id="IPR000626">
    <property type="entry name" value="Ubiquitin-like_dom"/>
</dbReference>
<dbReference type="AlphaFoldDB" id="A0A9P6CRE9"/>
<dbReference type="SMART" id="SM00213">
    <property type="entry name" value="UBQ"/>
    <property type="match status" value="1"/>
</dbReference>
<evidence type="ECO:0000256" key="3">
    <source>
        <dbReference type="SAM" id="MobiDB-lite"/>
    </source>
</evidence>
<feature type="compositionally biased region" description="Low complexity" evidence="3">
    <location>
        <begin position="146"/>
        <end position="158"/>
    </location>
</feature>
<feature type="compositionally biased region" description="Low complexity" evidence="3">
    <location>
        <begin position="196"/>
        <end position="206"/>
    </location>
</feature>
<keyword evidence="6" id="KW-1185">Reference proteome</keyword>
<feature type="region of interest" description="Disordered" evidence="3">
    <location>
        <begin position="139"/>
        <end position="211"/>
    </location>
</feature>
<evidence type="ECO:0000256" key="1">
    <source>
        <dbReference type="ARBA" id="ARBA00004514"/>
    </source>
</evidence>
<dbReference type="Pfam" id="PF00240">
    <property type="entry name" value="ubiquitin"/>
    <property type="match status" value="1"/>
</dbReference>
<evidence type="ECO:0000313" key="5">
    <source>
        <dbReference type="EMBL" id="KAF9476946.1"/>
    </source>
</evidence>
<dbReference type="GO" id="GO:0071818">
    <property type="term" value="C:BAT3 complex"/>
    <property type="evidence" value="ECO:0007669"/>
    <property type="project" value="TreeGrafter"/>
</dbReference>
<dbReference type="PANTHER" id="PTHR46555">
    <property type="entry name" value="UBIQUITIN-LIKE PROTEIN 4A"/>
    <property type="match status" value="1"/>
</dbReference>
<dbReference type="EMBL" id="MU155276">
    <property type="protein sequence ID" value="KAF9476946.1"/>
    <property type="molecule type" value="Genomic_DNA"/>
</dbReference>
<comment type="subcellular location">
    <subcellularLocation>
        <location evidence="1">Cytoplasm</location>
        <location evidence="1">Cytosol</location>
    </subcellularLocation>
</comment>
<dbReference type="OrthoDB" id="428577at2759"/>
<sequence length="299" mass="32121">MAEQAERAFARTFLNTLSTQPIAYADDYQQAQEHSLKRVPVLPIAVPPPPKRKPQLEPSGSSSASISLTFKSLKPAATFTLRVEPTDTISAIKAQLAAQPSAPPADVQRLLLKGKALADTKLLREYTIKDGDTVNLMVKPGHQWDPTAPAPTQSTSTPDVTMAEHTTPPKSNPFGSGSLGEPSSSRPKGSKHQRIPSVVLSPSPSSDTPGAVEKDIVLTLDQDVPSPIGHSETLSTYHDIVADPGFWERLYTFLRQEFKTEADINIAFEDFLCATKGSLTPSEIAKIRDTVGVVGMGGT</sequence>